<dbReference type="AlphaFoldDB" id="A0A2V4LLT1"/>
<dbReference type="InterPro" id="IPR022050">
    <property type="entry name" value="T_hemolysin"/>
</dbReference>
<comment type="caution">
    <text evidence="1">The sequence shown here is derived from an EMBL/GenBank/DDBJ whole genome shotgun (WGS) entry which is preliminary data.</text>
</comment>
<sequence length="225" mass="25062">MSQSEWNNAFPLHFGSDPQGQSSINLATPANAQRDLFEAFVRERFSAAHGARISHFMPELFGLHTAQDELTAVCGTRLAQQEALFLEQYLQQPVEQVIARLAERPVERREIVEVGNLAASSPGNARLIIIAMTCLLARRGLQWVVFTGAAGLINSFRRLGLAPLRLCEADPQRLGEQRHAWGQYYEQRPQVFAGNIQLGYRQLCEQGVLQRLGFLLPCAEAPHAA</sequence>
<reference evidence="1 2" key="1">
    <citation type="submission" date="2018-06" db="EMBL/GenBank/DDBJ databases">
        <title>Pseudomonas diversity within urban Lake Michigan freshwaters.</title>
        <authorList>
            <person name="Batrich M."/>
            <person name="Hatzopoulos T."/>
            <person name="Putonti C."/>
        </authorList>
    </citation>
    <scope>NUCLEOTIDE SEQUENCE [LARGE SCALE GENOMIC DNA]</scope>
    <source>
        <strain evidence="1 2">MB-090714</strain>
    </source>
</reference>
<dbReference type="Proteomes" id="UP000248146">
    <property type="component" value="Unassembled WGS sequence"/>
</dbReference>
<protein>
    <submittedName>
        <fullName evidence="1">Thermostable hemolysin</fullName>
    </submittedName>
</protein>
<dbReference type="OrthoDB" id="7432757at2"/>
<evidence type="ECO:0000313" key="2">
    <source>
        <dbReference type="Proteomes" id="UP000248146"/>
    </source>
</evidence>
<evidence type="ECO:0000313" key="1">
    <source>
        <dbReference type="EMBL" id="PYC25760.1"/>
    </source>
</evidence>
<dbReference type="EMBL" id="QJRX01000004">
    <property type="protein sequence ID" value="PYC25760.1"/>
    <property type="molecule type" value="Genomic_DNA"/>
</dbReference>
<dbReference type="RefSeq" id="WP_110682111.1">
    <property type="nucleotide sequence ID" value="NZ_QJRX01000004.1"/>
</dbReference>
<organism evidence="1 2">
    <name type="scientific">Aquipseudomonas alcaligenes</name>
    <name type="common">Pseudomonas alcaligenes</name>
    <dbReference type="NCBI Taxonomy" id="43263"/>
    <lineage>
        <taxon>Bacteria</taxon>
        <taxon>Pseudomonadati</taxon>
        <taxon>Pseudomonadota</taxon>
        <taxon>Gammaproteobacteria</taxon>
        <taxon>Pseudomonadales</taxon>
        <taxon>Pseudomonadaceae</taxon>
        <taxon>Aquipseudomonas</taxon>
    </lineage>
</organism>
<dbReference type="Pfam" id="PF12261">
    <property type="entry name" value="T_hemolysin"/>
    <property type="match status" value="1"/>
</dbReference>
<name>A0A2V4LLT1_AQUAC</name>
<proteinExistence type="predicted"/>
<gene>
    <name evidence="1" type="ORF">DMO17_08775</name>
</gene>
<accession>A0A2V4LLT1</accession>